<evidence type="ECO:0000256" key="5">
    <source>
        <dbReference type="ARBA" id="ARBA00035280"/>
    </source>
</evidence>
<dbReference type="GO" id="GO:0009507">
    <property type="term" value="C:chloroplast"/>
    <property type="evidence" value="ECO:0007669"/>
    <property type="project" value="UniProtKB-SubCell"/>
</dbReference>
<keyword evidence="4 6" id="KW-0687">Ribonucleoprotein</keyword>
<dbReference type="GeneID" id="26520930"/>
<dbReference type="SUPFAM" id="SSF57829">
    <property type="entry name" value="Zn-binding ribosomal proteins"/>
    <property type="match status" value="1"/>
</dbReference>
<dbReference type="GO" id="GO:0006412">
    <property type="term" value="P:translation"/>
    <property type="evidence" value="ECO:0007669"/>
    <property type="project" value="UniProtKB-UniRule"/>
</dbReference>
<evidence type="ECO:0000256" key="6">
    <source>
        <dbReference type="HAMAP-Rule" id="MF_00340"/>
    </source>
</evidence>
<organism evidence="8">
    <name type="scientific">Cyrtomium falcatum</name>
    <name type="common">Japanese holly fern</name>
    <name type="synonym">Polypodium falcatum</name>
    <dbReference type="NCBI Taxonomy" id="84614"/>
    <lineage>
        <taxon>Eukaryota</taxon>
        <taxon>Viridiplantae</taxon>
        <taxon>Streptophyta</taxon>
        <taxon>Embryophyta</taxon>
        <taxon>Tracheophyta</taxon>
        <taxon>Polypodiopsida</taxon>
        <taxon>Polypodiidae</taxon>
        <taxon>Polypodiales</taxon>
        <taxon>Polypodiineae</taxon>
        <taxon>Dryopteridaceae</taxon>
        <taxon>Dryopteridoideae</taxon>
        <taxon>Cyrtomium</taxon>
    </lineage>
</organism>
<evidence type="ECO:0000256" key="3">
    <source>
        <dbReference type="ARBA" id="ARBA00022980"/>
    </source>
</evidence>
<evidence type="ECO:0000256" key="7">
    <source>
        <dbReference type="SAM" id="MobiDB-lite"/>
    </source>
</evidence>
<feature type="compositionally biased region" description="Basic residues" evidence="7">
    <location>
        <begin position="1"/>
        <end position="21"/>
    </location>
</feature>
<evidence type="ECO:0000256" key="2">
    <source>
        <dbReference type="ARBA" id="ARBA00008560"/>
    </source>
</evidence>
<gene>
    <name evidence="6 8" type="primary">rpl32</name>
</gene>
<evidence type="ECO:0000313" key="8">
    <source>
        <dbReference type="EMBL" id="AKF33859.1"/>
    </source>
</evidence>
<evidence type="ECO:0000256" key="4">
    <source>
        <dbReference type="ARBA" id="ARBA00023274"/>
    </source>
</evidence>
<name>A0A0R6L7K0_CYRFA</name>
<dbReference type="EMBL" id="KP189363">
    <property type="protein sequence ID" value="AKF33859.1"/>
    <property type="molecule type" value="Genomic_DNA"/>
</dbReference>
<sequence length="55" mass="6172">MAVPKKRTSGSKKKIRNRAWKTRPGEVASKAFSLAQSVLTGRSKSFYYVAEKKDP</sequence>
<dbReference type="InterPro" id="IPR002677">
    <property type="entry name" value="Ribosomal_bL32"/>
</dbReference>
<accession>A0A0R6L7K0</accession>
<reference evidence="8" key="1">
    <citation type="submission" date="2014-11" db="EMBL/GenBank/DDBJ databases">
        <title>The complete chloroplast genome sequence of the Cyrtomium falcatum (Polypodiaceae).</title>
        <authorList>
            <person name="Choi K.S."/>
            <person name="Park S.J."/>
        </authorList>
    </citation>
    <scope>NUCLEOTIDE SEQUENCE</scope>
</reference>
<proteinExistence type="inferred from homology"/>
<keyword evidence="8" id="KW-0150">Chloroplast</keyword>
<geneLocation type="chloroplast" evidence="8"/>
<dbReference type="GO" id="GO:0003735">
    <property type="term" value="F:structural constituent of ribosome"/>
    <property type="evidence" value="ECO:0007669"/>
    <property type="project" value="InterPro"/>
</dbReference>
<protein>
    <recommendedName>
        <fullName evidence="5 6">Large ribosomal subunit protein bL32c</fullName>
    </recommendedName>
</protein>
<dbReference type="InterPro" id="IPR011332">
    <property type="entry name" value="Ribosomal_zn-bd"/>
</dbReference>
<keyword evidence="8" id="KW-0934">Plastid</keyword>
<dbReference type="AlphaFoldDB" id="A0A0R6L7K0"/>
<dbReference type="InterPro" id="IPR044958">
    <property type="entry name" value="Ribosomal_bL32_plant/cyanobact"/>
</dbReference>
<dbReference type="GO" id="GO:0015934">
    <property type="term" value="C:large ribosomal subunit"/>
    <property type="evidence" value="ECO:0007669"/>
    <property type="project" value="InterPro"/>
</dbReference>
<dbReference type="HAMAP" id="MF_00340">
    <property type="entry name" value="Ribosomal_bL32"/>
    <property type="match status" value="1"/>
</dbReference>
<dbReference type="RefSeq" id="YP_009192078.1">
    <property type="nucleotide sequence ID" value="NC_028705.1"/>
</dbReference>
<feature type="region of interest" description="Disordered" evidence="7">
    <location>
        <begin position="1"/>
        <end position="22"/>
    </location>
</feature>
<keyword evidence="3 6" id="KW-0689">Ribosomal protein</keyword>
<comment type="subcellular location">
    <subcellularLocation>
        <location evidence="1 6">Plastid</location>
        <location evidence="1 6">Chloroplast</location>
    </subcellularLocation>
</comment>
<dbReference type="PANTHER" id="PTHR36083">
    <property type="entry name" value="50S RIBOSOMAL PROTEIN L32, CHLOROPLASTIC"/>
    <property type="match status" value="1"/>
</dbReference>
<evidence type="ECO:0000256" key="1">
    <source>
        <dbReference type="ARBA" id="ARBA00004229"/>
    </source>
</evidence>
<dbReference type="Pfam" id="PF01783">
    <property type="entry name" value="Ribosomal_L32p"/>
    <property type="match status" value="1"/>
</dbReference>
<dbReference type="PANTHER" id="PTHR36083:SF1">
    <property type="entry name" value="LARGE RIBOSOMAL SUBUNIT PROTEIN BL32C"/>
    <property type="match status" value="1"/>
</dbReference>
<comment type="similarity">
    <text evidence="2 6">Belongs to the bacterial ribosomal protein bL32 family.</text>
</comment>